<dbReference type="InterPro" id="IPR003439">
    <property type="entry name" value="ABC_transporter-like_ATP-bd"/>
</dbReference>
<comment type="caution">
    <text evidence="6">The sequence shown here is derived from an EMBL/GenBank/DDBJ whole genome shotgun (WGS) entry which is preliminary data.</text>
</comment>
<dbReference type="SUPFAM" id="SSF52540">
    <property type="entry name" value="P-loop containing nucleoside triphosphate hydrolases"/>
    <property type="match status" value="1"/>
</dbReference>
<evidence type="ECO:0000256" key="2">
    <source>
        <dbReference type="ARBA" id="ARBA00022448"/>
    </source>
</evidence>
<proteinExistence type="inferred from homology"/>
<dbReference type="GO" id="GO:0016887">
    <property type="term" value="F:ATP hydrolysis activity"/>
    <property type="evidence" value="ECO:0007669"/>
    <property type="project" value="InterPro"/>
</dbReference>
<protein>
    <submittedName>
        <fullName evidence="6">ABC transporter ATP-binding protein</fullName>
    </submittedName>
</protein>
<dbReference type="PROSITE" id="PS50893">
    <property type="entry name" value="ABC_TRANSPORTER_2"/>
    <property type="match status" value="1"/>
</dbReference>
<dbReference type="PANTHER" id="PTHR43335">
    <property type="entry name" value="ABC TRANSPORTER, ATP-BINDING PROTEIN"/>
    <property type="match status" value="1"/>
</dbReference>
<sequence length="304" mass="33834">MRDEILLLDNVTKTIKGRQIIKEISFSMKQGEVMGFLGPNGAGKSTTLRMIVGLSKPTSGKIDICGYSITKNYVKAMSNVGCIIEGPDLYNYMSGIDNLKMLASMSRDVTEKDIINVVDLVGLKNRIKDKVSTYSLGMKQRLGIAQALMHNPKLLILDEPTNGLDPSGISELRNLVKLLASEKNISVLVSSHIISEIELMCDKVTIIKNGETVLKSADVDKLLNNQGVFWVLSDNEKGRKILEKNWKVKGNVVEERLEANVSLEKLQEINSCFVERGLMIKYVDNKNKTLEDLFLNLTEGNQII</sequence>
<evidence type="ECO:0000256" key="4">
    <source>
        <dbReference type="ARBA" id="ARBA00022840"/>
    </source>
</evidence>
<evidence type="ECO:0000256" key="3">
    <source>
        <dbReference type="ARBA" id="ARBA00022741"/>
    </source>
</evidence>
<keyword evidence="2" id="KW-0813">Transport</keyword>
<dbReference type="InterPro" id="IPR003593">
    <property type="entry name" value="AAA+_ATPase"/>
</dbReference>
<dbReference type="InterPro" id="IPR027417">
    <property type="entry name" value="P-loop_NTPase"/>
</dbReference>
<evidence type="ECO:0000313" key="7">
    <source>
        <dbReference type="Proteomes" id="UP000277999"/>
    </source>
</evidence>
<dbReference type="GO" id="GO:0005524">
    <property type="term" value="F:ATP binding"/>
    <property type="evidence" value="ECO:0007669"/>
    <property type="project" value="UniProtKB-KW"/>
</dbReference>
<organism evidence="6 7">
    <name type="scientific">Clostridium autoethanogenum</name>
    <dbReference type="NCBI Taxonomy" id="84023"/>
    <lineage>
        <taxon>Bacteria</taxon>
        <taxon>Bacillati</taxon>
        <taxon>Bacillota</taxon>
        <taxon>Clostridia</taxon>
        <taxon>Eubacteriales</taxon>
        <taxon>Clostridiaceae</taxon>
        <taxon>Clostridium</taxon>
    </lineage>
</organism>
<comment type="similarity">
    <text evidence="1">Belongs to the ABC transporter superfamily.</text>
</comment>
<dbReference type="EMBL" id="RFAQ01000013">
    <property type="protein sequence ID" value="RMD02386.1"/>
    <property type="molecule type" value="Genomic_DNA"/>
</dbReference>
<feature type="domain" description="ABC transporter" evidence="5">
    <location>
        <begin position="6"/>
        <end position="235"/>
    </location>
</feature>
<evidence type="ECO:0000259" key="5">
    <source>
        <dbReference type="PROSITE" id="PS50893"/>
    </source>
</evidence>
<dbReference type="AlphaFoldDB" id="A0A3M0SVP8"/>
<dbReference type="PANTHER" id="PTHR43335:SF4">
    <property type="entry name" value="ABC TRANSPORTER, ATP-BINDING PROTEIN"/>
    <property type="match status" value="1"/>
</dbReference>
<evidence type="ECO:0000313" key="6">
    <source>
        <dbReference type="EMBL" id="RMD02386.1"/>
    </source>
</evidence>
<dbReference type="Pfam" id="PF00005">
    <property type="entry name" value="ABC_tran"/>
    <property type="match status" value="1"/>
</dbReference>
<keyword evidence="3" id="KW-0547">Nucleotide-binding</keyword>
<keyword evidence="4 6" id="KW-0067">ATP-binding</keyword>
<dbReference type="SMART" id="SM00382">
    <property type="entry name" value="AAA"/>
    <property type="match status" value="1"/>
</dbReference>
<dbReference type="Gene3D" id="3.40.50.300">
    <property type="entry name" value="P-loop containing nucleotide triphosphate hydrolases"/>
    <property type="match status" value="1"/>
</dbReference>
<dbReference type="InterPro" id="IPR017871">
    <property type="entry name" value="ABC_transporter-like_CS"/>
</dbReference>
<evidence type="ECO:0000256" key="1">
    <source>
        <dbReference type="ARBA" id="ARBA00005417"/>
    </source>
</evidence>
<dbReference type="RefSeq" id="WP_122058347.1">
    <property type="nucleotide sequence ID" value="NZ_RFAQ01000013.1"/>
</dbReference>
<dbReference type="PROSITE" id="PS00211">
    <property type="entry name" value="ABC_TRANSPORTER_1"/>
    <property type="match status" value="1"/>
</dbReference>
<name>A0A3M0SVP8_9CLOT</name>
<reference evidence="6 7" key="1">
    <citation type="submission" date="2018-10" db="EMBL/GenBank/DDBJ databases">
        <title>Genome-centric metagenomics revealed C2 chemical producing, CO utilizing Clostridium with novel acetogenic gene cluster.</title>
        <authorList>
            <person name="Kang H."/>
            <person name="Park B."/>
            <person name="Choi I.G."/>
            <person name="Chang I.S."/>
        </authorList>
    </citation>
    <scope>NUCLEOTIDE SEQUENCE [LARGE SCALE GENOMIC DNA]</scope>
    <source>
        <strain evidence="6 7">H21-9</strain>
    </source>
</reference>
<dbReference type="Proteomes" id="UP000277999">
    <property type="component" value="Unassembled WGS sequence"/>
</dbReference>
<gene>
    <name evidence="6" type="ORF">D9O40_06285</name>
</gene>
<accession>A0A3M0SVP8</accession>